<dbReference type="Proteomes" id="UP000789375">
    <property type="component" value="Unassembled WGS sequence"/>
</dbReference>
<gene>
    <name evidence="1" type="ORF">FMOSSE_LOCUS10552</name>
</gene>
<proteinExistence type="predicted"/>
<sequence>MILNEIIKTFNLSDPLDVVSLIAKYHNLDLKNATVILVVNSILIDEMLRYFLQKHSGRHRRVLETLNDCHRIEEYNVNTLMNDLHYNLTEKYHNAIFSTVEDVRLII</sequence>
<evidence type="ECO:0000313" key="2">
    <source>
        <dbReference type="Proteomes" id="UP000789375"/>
    </source>
</evidence>
<evidence type="ECO:0000313" key="1">
    <source>
        <dbReference type="EMBL" id="CAG8632297.1"/>
    </source>
</evidence>
<dbReference type="EMBL" id="CAJVPP010003553">
    <property type="protein sequence ID" value="CAG8632297.1"/>
    <property type="molecule type" value="Genomic_DNA"/>
</dbReference>
<protein>
    <submittedName>
        <fullName evidence="1">6760_t:CDS:1</fullName>
    </submittedName>
</protein>
<comment type="caution">
    <text evidence="1">The sequence shown here is derived from an EMBL/GenBank/DDBJ whole genome shotgun (WGS) entry which is preliminary data.</text>
</comment>
<dbReference type="AlphaFoldDB" id="A0A9N9D9X5"/>
<accession>A0A9N9D9X5</accession>
<name>A0A9N9D9X5_FUNMO</name>
<organism evidence="1 2">
    <name type="scientific">Funneliformis mosseae</name>
    <name type="common">Endomycorrhizal fungus</name>
    <name type="synonym">Glomus mosseae</name>
    <dbReference type="NCBI Taxonomy" id="27381"/>
    <lineage>
        <taxon>Eukaryota</taxon>
        <taxon>Fungi</taxon>
        <taxon>Fungi incertae sedis</taxon>
        <taxon>Mucoromycota</taxon>
        <taxon>Glomeromycotina</taxon>
        <taxon>Glomeromycetes</taxon>
        <taxon>Glomerales</taxon>
        <taxon>Glomeraceae</taxon>
        <taxon>Funneliformis</taxon>
    </lineage>
</organism>
<keyword evidence="2" id="KW-1185">Reference proteome</keyword>
<reference evidence="1" key="1">
    <citation type="submission" date="2021-06" db="EMBL/GenBank/DDBJ databases">
        <authorList>
            <person name="Kallberg Y."/>
            <person name="Tangrot J."/>
            <person name="Rosling A."/>
        </authorList>
    </citation>
    <scope>NUCLEOTIDE SEQUENCE</scope>
    <source>
        <strain evidence="1">87-6 pot B 2015</strain>
    </source>
</reference>